<proteinExistence type="predicted"/>
<keyword evidence="5" id="KW-1185">Reference proteome</keyword>
<dbReference type="SUPFAM" id="SSF50249">
    <property type="entry name" value="Nucleic acid-binding proteins"/>
    <property type="match status" value="1"/>
</dbReference>
<dbReference type="InterPro" id="IPR011129">
    <property type="entry name" value="CSD"/>
</dbReference>
<evidence type="ECO:0000259" key="3">
    <source>
        <dbReference type="PROSITE" id="PS51857"/>
    </source>
</evidence>
<organism evidence="4 5">
    <name type="scientific">Stappia taiwanensis</name>
    <dbReference type="NCBI Taxonomy" id="992267"/>
    <lineage>
        <taxon>Bacteria</taxon>
        <taxon>Pseudomonadati</taxon>
        <taxon>Pseudomonadota</taxon>
        <taxon>Alphaproteobacteria</taxon>
        <taxon>Hyphomicrobiales</taxon>
        <taxon>Stappiaceae</taxon>
        <taxon>Stappia</taxon>
    </lineage>
</organism>
<dbReference type="GO" id="GO:0005829">
    <property type="term" value="C:cytosol"/>
    <property type="evidence" value="ECO:0007669"/>
    <property type="project" value="UniProtKB-ARBA"/>
</dbReference>
<comment type="subcellular location">
    <subcellularLocation>
        <location evidence="1">Cytoplasm</location>
    </subcellularLocation>
</comment>
<name>A0A838XQ53_9HYPH</name>
<feature type="compositionally biased region" description="Gly residues" evidence="2">
    <location>
        <begin position="93"/>
        <end position="141"/>
    </location>
</feature>
<dbReference type="InterPro" id="IPR019844">
    <property type="entry name" value="CSD_CS"/>
</dbReference>
<evidence type="ECO:0000313" key="5">
    <source>
        <dbReference type="Proteomes" id="UP000559404"/>
    </source>
</evidence>
<dbReference type="Pfam" id="PF00313">
    <property type="entry name" value="CSD"/>
    <property type="match status" value="1"/>
</dbReference>
<feature type="region of interest" description="Disordered" evidence="2">
    <location>
        <begin position="1"/>
        <end position="163"/>
    </location>
</feature>
<dbReference type="PROSITE" id="PS51857">
    <property type="entry name" value="CSD_2"/>
    <property type="match status" value="1"/>
</dbReference>
<sequence>MNDWRSDNRRQGKRRGGSKDFGDDYDDFGGGSNHGKRNKPERGGRRDAFSDAGWAEQPPIPDGAFPTEGRPATGGRGPRPFGGGDRGGEGRRGPGGGGYGGQRGGYGGQRDGGDGGPRGGGYGGPRGGGDGGPRGGGGGFADRGPRRGPPPAVERGPRQGGTVKFFKADKGFGFIMPDSGEPDVFVHISAVERSGLTTLESDQRVTFETEPDRHGKGPKAVELKIEDGGER</sequence>
<dbReference type="PANTHER" id="PTHR46565:SF20">
    <property type="entry name" value="COLD SHOCK DOMAIN-CONTAINING PROTEIN 4"/>
    <property type="match status" value="1"/>
</dbReference>
<dbReference type="PANTHER" id="PTHR46565">
    <property type="entry name" value="COLD SHOCK DOMAIN PROTEIN 2"/>
    <property type="match status" value="1"/>
</dbReference>
<dbReference type="GO" id="GO:0003676">
    <property type="term" value="F:nucleic acid binding"/>
    <property type="evidence" value="ECO:0007669"/>
    <property type="project" value="InterPro"/>
</dbReference>
<comment type="caution">
    <text evidence="4">The sequence shown here is derived from an EMBL/GenBank/DDBJ whole genome shotgun (WGS) entry which is preliminary data.</text>
</comment>
<dbReference type="CDD" id="cd04458">
    <property type="entry name" value="CSP_CDS"/>
    <property type="match status" value="1"/>
</dbReference>
<feature type="compositionally biased region" description="Basic and acidic residues" evidence="2">
    <location>
        <begin position="38"/>
        <end position="49"/>
    </location>
</feature>
<feature type="domain" description="CSD" evidence="3">
    <location>
        <begin position="158"/>
        <end position="225"/>
    </location>
</feature>
<dbReference type="SMART" id="SM00357">
    <property type="entry name" value="CSP"/>
    <property type="match status" value="1"/>
</dbReference>
<protein>
    <submittedName>
        <fullName evidence="4">Cold-shock protein</fullName>
    </submittedName>
</protein>
<dbReference type="Gene3D" id="2.40.50.140">
    <property type="entry name" value="Nucleic acid-binding proteins"/>
    <property type="match status" value="1"/>
</dbReference>
<dbReference type="InterPro" id="IPR002059">
    <property type="entry name" value="CSP_DNA-bd"/>
</dbReference>
<reference evidence="4 5" key="2">
    <citation type="submission" date="2020-08" db="EMBL/GenBank/DDBJ databases">
        <title>Stappia taiwanensis sp. nov., isolated from a coastal thermal spring.</title>
        <authorList>
            <person name="Kampfer P."/>
        </authorList>
    </citation>
    <scope>NUCLEOTIDE SEQUENCE [LARGE SCALE GENOMIC DNA]</scope>
    <source>
        <strain evidence="4 5">DSM 23284</strain>
    </source>
</reference>
<evidence type="ECO:0000313" key="4">
    <source>
        <dbReference type="EMBL" id="MBA4611181.1"/>
    </source>
</evidence>
<dbReference type="PROSITE" id="PS00352">
    <property type="entry name" value="CSD_1"/>
    <property type="match status" value="1"/>
</dbReference>
<dbReference type="PRINTS" id="PR00050">
    <property type="entry name" value="COLDSHOCK"/>
</dbReference>
<gene>
    <name evidence="4" type="ORF">H1W37_05945</name>
</gene>
<feature type="region of interest" description="Disordered" evidence="2">
    <location>
        <begin position="205"/>
        <end position="231"/>
    </location>
</feature>
<feature type="compositionally biased region" description="Gly residues" evidence="2">
    <location>
        <begin position="72"/>
        <end position="85"/>
    </location>
</feature>
<dbReference type="Proteomes" id="UP000559404">
    <property type="component" value="Unassembled WGS sequence"/>
</dbReference>
<dbReference type="RefSeq" id="WP_181759378.1">
    <property type="nucleotide sequence ID" value="NZ_BMCR01000002.1"/>
</dbReference>
<feature type="compositionally biased region" description="Basic and acidic residues" evidence="2">
    <location>
        <begin position="1"/>
        <end position="10"/>
    </location>
</feature>
<dbReference type="AlphaFoldDB" id="A0A838XQ53"/>
<reference evidence="4 5" key="1">
    <citation type="submission" date="2020-07" db="EMBL/GenBank/DDBJ databases">
        <authorList>
            <person name="Li M."/>
        </authorList>
    </citation>
    <scope>NUCLEOTIDE SEQUENCE [LARGE SCALE GENOMIC DNA]</scope>
    <source>
        <strain evidence="4 5">DSM 23284</strain>
    </source>
</reference>
<evidence type="ECO:0000256" key="2">
    <source>
        <dbReference type="SAM" id="MobiDB-lite"/>
    </source>
</evidence>
<dbReference type="EMBL" id="JACEON010000004">
    <property type="protein sequence ID" value="MBA4611181.1"/>
    <property type="molecule type" value="Genomic_DNA"/>
</dbReference>
<evidence type="ECO:0000256" key="1">
    <source>
        <dbReference type="RuleBase" id="RU000408"/>
    </source>
</evidence>
<accession>A0A838XQ53</accession>
<dbReference type="InterPro" id="IPR012340">
    <property type="entry name" value="NA-bd_OB-fold"/>
</dbReference>